<comment type="caution">
    <text evidence="2">The sequence shown here is derived from an EMBL/GenBank/DDBJ whole genome shotgun (WGS) entry which is preliminary data.</text>
</comment>
<dbReference type="AlphaFoldDB" id="A0AAD4MLH7"/>
<proteinExistence type="predicted"/>
<accession>A0AAD4MLH7</accession>
<sequence>MPYIEYLNRVEAILSIVFQIIAFGSMSHLLYKFHRRQLKVKKLATTILIYLITHVIGFIVSVPSIIYEVFFLLQVLPKPTPLQIFWFDVALVVYFFVTPLPIFFLAIDRSFALKFPISHRQWIQRWLSRSAVVFILLWTVVEFGLLMLELPIDEIAICSFYFLYALRMGTSGNLITTSTLTHLLVSLLGQYYEYTSRNFFVAKKRASIFKV</sequence>
<feature type="transmembrane region" description="Helical" evidence="1">
    <location>
        <begin position="126"/>
        <end position="148"/>
    </location>
</feature>
<keyword evidence="1" id="KW-1133">Transmembrane helix</keyword>
<evidence type="ECO:0000313" key="2">
    <source>
        <dbReference type="EMBL" id="KAI1696794.1"/>
    </source>
</evidence>
<gene>
    <name evidence="2" type="ORF">DdX_18862</name>
</gene>
<protein>
    <submittedName>
        <fullName evidence="2">Uncharacterized protein</fullName>
    </submittedName>
</protein>
<organism evidence="2 3">
    <name type="scientific">Ditylenchus destructor</name>
    <dbReference type="NCBI Taxonomy" id="166010"/>
    <lineage>
        <taxon>Eukaryota</taxon>
        <taxon>Metazoa</taxon>
        <taxon>Ecdysozoa</taxon>
        <taxon>Nematoda</taxon>
        <taxon>Chromadorea</taxon>
        <taxon>Rhabditida</taxon>
        <taxon>Tylenchina</taxon>
        <taxon>Tylenchomorpha</taxon>
        <taxon>Sphaerularioidea</taxon>
        <taxon>Anguinidae</taxon>
        <taxon>Anguininae</taxon>
        <taxon>Ditylenchus</taxon>
    </lineage>
</organism>
<keyword evidence="1" id="KW-0472">Membrane</keyword>
<name>A0AAD4MLH7_9BILA</name>
<keyword evidence="3" id="KW-1185">Reference proteome</keyword>
<keyword evidence="1" id="KW-0812">Transmembrane</keyword>
<feature type="transmembrane region" description="Helical" evidence="1">
    <location>
        <begin position="12"/>
        <end position="31"/>
    </location>
</feature>
<feature type="transmembrane region" description="Helical" evidence="1">
    <location>
        <begin position="84"/>
        <end position="106"/>
    </location>
</feature>
<reference evidence="2" key="1">
    <citation type="submission" date="2022-01" db="EMBL/GenBank/DDBJ databases">
        <title>Genome Sequence Resource for Two Populations of Ditylenchus destructor, the Migratory Endoparasitic Phytonematode.</title>
        <authorList>
            <person name="Zhang H."/>
            <person name="Lin R."/>
            <person name="Xie B."/>
        </authorList>
    </citation>
    <scope>NUCLEOTIDE SEQUENCE</scope>
    <source>
        <strain evidence="2">BazhouSP</strain>
    </source>
</reference>
<feature type="transmembrane region" description="Helical" evidence="1">
    <location>
        <begin position="43"/>
        <end position="72"/>
    </location>
</feature>
<dbReference type="Proteomes" id="UP001201812">
    <property type="component" value="Unassembled WGS sequence"/>
</dbReference>
<dbReference type="EMBL" id="JAKKPZ010000307">
    <property type="protein sequence ID" value="KAI1696794.1"/>
    <property type="molecule type" value="Genomic_DNA"/>
</dbReference>
<evidence type="ECO:0000313" key="3">
    <source>
        <dbReference type="Proteomes" id="UP001201812"/>
    </source>
</evidence>
<evidence type="ECO:0000256" key="1">
    <source>
        <dbReference type="SAM" id="Phobius"/>
    </source>
</evidence>